<feature type="domain" description="Glycosyltransferase 2-like" evidence="2">
    <location>
        <begin position="297"/>
        <end position="401"/>
    </location>
</feature>
<reference evidence="3 4" key="1">
    <citation type="submission" date="2018-07" db="EMBL/GenBank/DDBJ databases">
        <title>Genomic Encyclopedia of Type Strains, Phase III (KMG-III): the genomes of soil and plant-associated and newly described type strains.</title>
        <authorList>
            <person name="Whitman W."/>
        </authorList>
    </citation>
    <scope>NUCLEOTIDE SEQUENCE [LARGE SCALE GENOMIC DNA]</scope>
    <source>
        <strain evidence="3 4">CECT 8333</strain>
    </source>
</reference>
<dbReference type="SUPFAM" id="SSF53448">
    <property type="entry name" value="Nucleotide-diphospho-sugar transferases"/>
    <property type="match status" value="1"/>
</dbReference>
<keyword evidence="3" id="KW-0808">Transferase</keyword>
<dbReference type="Pfam" id="PF00535">
    <property type="entry name" value="Glycos_transf_2"/>
    <property type="match status" value="1"/>
</dbReference>
<keyword evidence="1" id="KW-0812">Transmembrane</keyword>
<evidence type="ECO:0000313" key="3">
    <source>
        <dbReference type="EMBL" id="RCX19062.1"/>
    </source>
</evidence>
<name>A0A369BBZ0_9BACL</name>
<protein>
    <submittedName>
        <fullName evidence="3">Glycosyl transferase family 2</fullName>
    </submittedName>
</protein>
<gene>
    <name evidence="3" type="ORF">DFP94_10578</name>
</gene>
<dbReference type="Gene3D" id="3.90.550.10">
    <property type="entry name" value="Spore Coat Polysaccharide Biosynthesis Protein SpsA, Chain A"/>
    <property type="match status" value="1"/>
</dbReference>
<dbReference type="CDD" id="cd00761">
    <property type="entry name" value="Glyco_tranf_GTA_type"/>
    <property type="match status" value="1"/>
</dbReference>
<dbReference type="RefSeq" id="WP_181873161.1">
    <property type="nucleotide sequence ID" value="NZ_QPJW01000005.1"/>
</dbReference>
<dbReference type="InterPro" id="IPR001173">
    <property type="entry name" value="Glyco_trans_2-like"/>
</dbReference>
<evidence type="ECO:0000259" key="2">
    <source>
        <dbReference type="Pfam" id="PF00535"/>
    </source>
</evidence>
<feature type="transmembrane region" description="Helical" evidence="1">
    <location>
        <begin position="58"/>
        <end position="76"/>
    </location>
</feature>
<keyword evidence="4" id="KW-1185">Reference proteome</keyword>
<dbReference type="AlphaFoldDB" id="A0A369BBZ0"/>
<dbReference type="InterPro" id="IPR029044">
    <property type="entry name" value="Nucleotide-diphossugar_trans"/>
</dbReference>
<keyword evidence="1" id="KW-1133">Transmembrane helix</keyword>
<dbReference type="GO" id="GO:0016740">
    <property type="term" value="F:transferase activity"/>
    <property type="evidence" value="ECO:0007669"/>
    <property type="project" value="UniProtKB-KW"/>
</dbReference>
<accession>A0A369BBZ0</accession>
<sequence>MKEKIVRTNQLIEHELISINELLNNGSADEVYQIYIDLVTKIESNEYKEADQDMKVKVYISFAYFLFAVAEFQYFFEMLIKAQNLDYSREEIDKLLWEAFINPNLNEFKANYETNVNFLVSNNYIDTMTPLSFQELPYWLLPTGTFNEYYIYDKKQKLIQEKITLFKYQKIHSRSIPTLDVFSDYLLLEDWNWHSVLTYTNAIKTANKKTYILMKNMEKFLSCLQGALLNNFTISNVLFFDSLAALQDYFINSSEYLPRNIINLIDNSEKPTEMINEIHNNRTHRKENRTGDRVLLSICIPSYNRGNRAYENILHLLKLYYDEEIEFIISNNGTQNETTEYYNAIEDIKDTRIKYYAFKENMGFAINCCKICEMASGKFILLVSDEDLVNLSVLPSIMNLLTPSDSGLSILKTSTNSNYKLSNLSASPGRDALLEFMLSSNYMSGIIFNRGLLNKYNGLEYIKKNLDNTVCFYYPHMFWELLLCQYGKVQSTSFILITEGKAEKTECEEVETNSEVIMPYYASVEGRLKQHEDFVSTFNALEICNHDAELYREMYLRLCGKTLLLTSLSINVFYKKFSSNFRELLDQAYHFCIREEFYKTNISTDNNNYHNDVEGITQYYNYYKNLI</sequence>
<evidence type="ECO:0000256" key="1">
    <source>
        <dbReference type="SAM" id="Phobius"/>
    </source>
</evidence>
<comment type="caution">
    <text evidence="3">The sequence shown here is derived from an EMBL/GenBank/DDBJ whole genome shotgun (WGS) entry which is preliminary data.</text>
</comment>
<evidence type="ECO:0000313" key="4">
    <source>
        <dbReference type="Proteomes" id="UP000253090"/>
    </source>
</evidence>
<dbReference type="Proteomes" id="UP000253090">
    <property type="component" value="Unassembled WGS sequence"/>
</dbReference>
<dbReference type="EMBL" id="QPJW01000005">
    <property type="protein sequence ID" value="RCX19062.1"/>
    <property type="molecule type" value="Genomic_DNA"/>
</dbReference>
<organism evidence="3 4">
    <name type="scientific">Fontibacillus phaseoli</name>
    <dbReference type="NCBI Taxonomy" id="1416533"/>
    <lineage>
        <taxon>Bacteria</taxon>
        <taxon>Bacillati</taxon>
        <taxon>Bacillota</taxon>
        <taxon>Bacilli</taxon>
        <taxon>Bacillales</taxon>
        <taxon>Paenibacillaceae</taxon>
        <taxon>Fontibacillus</taxon>
    </lineage>
</organism>
<proteinExistence type="predicted"/>
<keyword evidence="1" id="KW-0472">Membrane</keyword>